<dbReference type="GO" id="GO:0016787">
    <property type="term" value="F:hydrolase activity"/>
    <property type="evidence" value="ECO:0007669"/>
    <property type="project" value="UniProtKB-KW"/>
</dbReference>
<name>A0A4U1YWY0_9VIBR</name>
<reference evidence="1 2" key="1">
    <citation type="submission" date="2019-04" db="EMBL/GenBank/DDBJ databases">
        <title>A reverse ecology approach based on a biological definition of microbial populations.</title>
        <authorList>
            <person name="Arevalo P."/>
            <person name="Vaninsberghe D."/>
            <person name="Elsherbini J."/>
            <person name="Gore J."/>
            <person name="Polz M."/>
        </authorList>
    </citation>
    <scope>NUCLEOTIDE SEQUENCE [LARGE SCALE GENOMIC DNA]</scope>
    <source>
        <strain evidence="1 2">10N.261.46.F4</strain>
    </source>
</reference>
<dbReference type="RefSeq" id="WP_136981433.1">
    <property type="nucleotide sequence ID" value="NZ_SYUV01000104.1"/>
</dbReference>
<proteinExistence type="predicted"/>
<protein>
    <submittedName>
        <fullName evidence="1">Glycosyl hydrolase family 26</fullName>
    </submittedName>
</protein>
<gene>
    <name evidence="1" type="ORF">FCV50_22150</name>
</gene>
<organism evidence="1 2">
    <name type="scientific">Vibrio kanaloae</name>
    <dbReference type="NCBI Taxonomy" id="170673"/>
    <lineage>
        <taxon>Bacteria</taxon>
        <taxon>Pseudomonadati</taxon>
        <taxon>Pseudomonadota</taxon>
        <taxon>Gammaproteobacteria</taxon>
        <taxon>Vibrionales</taxon>
        <taxon>Vibrionaceae</taxon>
        <taxon>Vibrio</taxon>
    </lineage>
</organism>
<keyword evidence="1" id="KW-0378">Hydrolase</keyword>
<dbReference type="Proteomes" id="UP000307574">
    <property type="component" value="Unassembled WGS sequence"/>
</dbReference>
<comment type="caution">
    <text evidence="1">The sequence shown here is derived from an EMBL/GenBank/DDBJ whole genome shotgun (WGS) entry which is preliminary data.</text>
</comment>
<dbReference type="AlphaFoldDB" id="A0A4U1YWY0"/>
<evidence type="ECO:0000313" key="1">
    <source>
        <dbReference type="EMBL" id="TKF25602.1"/>
    </source>
</evidence>
<sequence>MEQLGNLSSSSGTFTSGFNATAFLQPGQNSLDIWSVPVGVYKGDFDYKADDQCQVTLYGAFEDGAKEEMSSLVVTIEDGKPTVKNSKTYPSNHQTPLENVNGSLHHRLTEFRRPIHIKTIPKWRWVDATPFNEDNPEHMKKLYRAYTNLIQLMEKRDFEGLKMAWSLSNREKAKAEAYYSTPDGFFDALGFESTFNANEDAHVAPRREWNEYSLKSYMDGKLVRLEDMRESSPLRVWSEQNDLEFTVTPYFSLIDGRVVISR</sequence>
<dbReference type="EMBL" id="SYUV01000104">
    <property type="protein sequence ID" value="TKF25602.1"/>
    <property type="molecule type" value="Genomic_DNA"/>
</dbReference>
<accession>A0A4U1YWY0</accession>
<evidence type="ECO:0000313" key="2">
    <source>
        <dbReference type="Proteomes" id="UP000307574"/>
    </source>
</evidence>